<dbReference type="FunFam" id="1.10.455.10:FF:000006">
    <property type="entry name" value="37S ribosomal protein S7, mitochondrial"/>
    <property type="match status" value="1"/>
</dbReference>
<comment type="function">
    <text evidence="6">Component of the mitochondrial ribosome (mitoribosome), a dedicated translation machinery responsible for the synthesis of mitochondrial genome-encoded proteins, including at least some of the essential transmembrane subunits of the mitochondrial respiratory chain. The mitoribosomes are attached to the mitochondrial inner membrane and translation products are cotranslationally integrated into the membrane.</text>
</comment>
<gene>
    <name evidence="10" type="ORF">CANVERA_P4323</name>
</gene>
<sequence>MIPSRLIYRQIPRSIISPTIRYNSTTTTAQPVKKVESNYFLTQIYPISETEITDKDLDSWIEAVKNLKQGKKIFDTKEEIYLNQIVNNSEEYLKKSFEPSLKQIEESKKYADKAIPLMNDPIVDNLVNLIMRHGKKNLARKVVNRAFFIIQMKLRKDPIEIFKETLDKLGPVVKTRSMSTGFAKKKIVPQPMTERQRNRFAITWILEASKSRKSNDFSVRLAEEIINAYMGKSSGYDKKAQMHKLATQQRAYIQL</sequence>
<dbReference type="InterPro" id="IPR020606">
    <property type="entry name" value="Ribosomal_uS7_CS"/>
</dbReference>
<feature type="domain" description="Small ribosomal subunit protein uS7" evidence="9">
    <location>
        <begin position="105"/>
        <end position="250"/>
    </location>
</feature>
<dbReference type="InterPro" id="IPR023798">
    <property type="entry name" value="Ribosomal_uS7_dom"/>
</dbReference>
<evidence type="ECO:0000256" key="6">
    <source>
        <dbReference type="ARBA" id="ARBA00037226"/>
    </source>
</evidence>
<dbReference type="GO" id="GO:0006412">
    <property type="term" value="P:translation"/>
    <property type="evidence" value="ECO:0007669"/>
    <property type="project" value="InterPro"/>
</dbReference>
<evidence type="ECO:0000313" key="10">
    <source>
        <dbReference type="EMBL" id="CAI5759811.1"/>
    </source>
</evidence>
<name>A0A9W4XBT3_9ASCO</name>
<dbReference type="SUPFAM" id="SSF47973">
    <property type="entry name" value="Ribosomal protein S7"/>
    <property type="match status" value="1"/>
</dbReference>
<dbReference type="PANTHER" id="PTHR11205">
    <property type="entry name" value="RIBOSOMAL PROTEIN S7"/>
    <property type="match status" value="1"/>
</dbReference>
<dbReference type="AlphaFoldDB" id="A0A9W4XBT3"/>
<organism evidence="10 11">
    <name type="scientific">Candida verbasci</name>
    <dbReference type="NCBI Taxonomy" id="1227364"/>
    <lineage>
        <taxon>Eukaryota</taxon>
        <taxon>Fungi</taxon>
        <taxon>Dikarya</taxon>
        <taxon>Ascomycota</taxon>
        <taxon>Saccharomycotina</taxon>
        <taxon>Pichiomycetes</taxon>
        <taxon>Debaryomycetaceae</taxon>
        <taxon>Candida/Lodderomyces clade</taxon>
        <taxon>Candida</taxon>
    </lineage>
</organism>
<evidence type="ECO:0000256" key="7">
    <source>
        <dbReference type="ARBA" id="ARBA00039306"/>
    </source>
</evidence>
<evidence type="ECO:0000256" key="2">
    <source>
        <dbReference type="ARBA" id="ARBA00007151"/>
    </source>
</evidence>
<dbReference type="InterPro" id="IPR036823">
    <property type="entry name" value="Ribosomal_uS7_dom_sf"/>
</dbReference>
<dbReference type="InterPro" id="IPR000235">
    <property type="entry name" value="Ribosomal_uS7"/>
</dbReference>
<evidence type="ECO:0000256" key="4">
    <source>
        <dbReference type="ARBA" id="ARBA00023128"/>
    </source>
</evidence>
<dbReference type="Proteomes" id="UP001152885">
    <property type="component" value="Unassembled WGS sequence"/>
</dbReference>
<reference evidence="10" key="1">
    <citation type="submission" date="2022-12" db="EMBL/GenBank/DDBJ databases">
        <authorList>
            <person name="Brejova B."/>
        </authorList>
    </citation>
    <scope>NUCLEOTIDE SEQUENCE</scope>
</reference>
<dbReference type="Pfam" id="PF00177">
    <property type="entry name" value="Ribosomal_S7"/>
    <property type="match status" value="1"/>
</dbReference>
<dbReference type="GO" id="GO:0003723">
    <property type="term" value="F:RNA binding"/>
    <property type="evidence" value="ECO:0007669"/>
    <property type="project" value="InterPro"/>
</dbReference>
<dbReference type="Gene3D" id="1.10.455.10">
    <property type="entry name" value="Ribosomal protein S7 domain"/>
    <property type="match status" value="1"/>
</dbReference>
<dbReference type="InterPro" id="IPR047988">
    <property type="entry name" value="Ribosomal_uS7m_fungi"/>
</dbReference>
<keyword evidence="4" id="KW-0496">Mitochondrion</keyword>
<comment type="caution">
    <text evidence="10">The sequence shown here is derived from an EMBL/GenBank/DDBJ whole genome shotgun (WGS) entry which is preliminary data.</text>
</comment>
<evidence type="ECO:0000256" key="1">
    <source>
        <dbReference type="ARBA" id="ARBA00004173"/>
    </source>
</evidence>
<dbReference type="GO" id="GO:0003735">
    <property type="term" value="F:structural constituent of ribosome"/>
    <property type="evidence" value="ECO:0007669"/>
    <property type="project" value="InterPro"/>
</dbReference>
<dbReference type="GO" id="GO:1990904">
    <property type="term" value="C:ribonucleoprotein complex"/>
    <property type="evidence" value="ECO:0007669"/>
    <property type="project" value="UniProtKB-KW"/>
</dbReference>
<dbReference type="OrthoDB" id="9972728at2759"/>
<dbReference type="PROSITE" id="PS00052">
    <property type="entry name" value="RIBOSOMAL_S7"/>
    <property type="match status" value="1"/>
</dbReference>
<keyword evidence="11" id="KW-1185">Reference proteome</keyword>
<comment type="similarity">
    <text evidence="2 8">Belongs to the universal ribosomal protein uS7 family.</text>
</comment>
<evidence type="ECO:0000256" key="3">
    <source>
        <dbReference type="ARBA" id="ARBA00022980"/>
    </source>
</evidence>
<dbReference type="EMBL" id="CANTUO010000005">
    <property type="protein sequence ID" value="CAI5759811.1"/>
    <property type="molecule type" value="Genomic_DNA"/>
</dbReference>
<proteinExistence type="inferred from homology"/>
<keyword evidence="3 8" id="KW-0689">Ribosomal protein</keyword>
<comment type="subcellular location">
    <subcellularLocation>
        <location evidence="1">Mitochondrion</location>
    </subcellularLocation>
</comment>
<evidence type="ECO:0000259" key="9">
    <source>
        <dbReference type="Pfam" id="PF00177"/>
    </source>
</evidence>
<evidence type="ECO:0000256" key="5">
    <source>
        <dbReference type="ARBA" id="ARBA00023274"/>
    </source>
</evidence>
<evidence type="ECO:0000256" key="8">
    <source>
        <dbReference type="RuleBase" id="RU003619"/>
    </source>
</evidence>
<dbReference type="CDD" id="cd14868">
    <property type="entry name" value="uS7_Mitochondria_Fungi"/>
    <property type="match status" value="1"/>
</dbReference>
<keyword evidence="5 8" id="KW-0687">Ribonucleoprotein</keyword>
<evidence type="ECO:0000313" key="11">
    <source>
        <dbReference type="Proteomes" id="UP001152885"/>
    </source>
</evidence>
<dbReference type="GO" id="GO:0005840">
    <property type="term" value="C:ribosome"/>
    <property type="evidence" value="ECO:0007669"/>
    <property type="project" value="UniProtKB-KW"/>
</dbReference>
<accession>A0A9W4XBT3</accession>
<protein>
    <recommendedName>
        <fullName evidence="7">Small ribosomal subunit protein uS7m</fullName>
    </recommendedName>
</protein>
<dbReference type="GO" id="GO:0005739">
    <property type="term" value="C:mitochondrion"/>
    <property type="evidence" value="ECO:0007669"/>
    <property type="project" value="UniProtKB-SubCell"/>
</dbReference>